<dbReference type="Gene3D" id="1.10.10.10">
    <property type="entry name" value="Winged helix-like DNA-binding domain superfamily/Winged helix DNA-binding domain"/>
    <property type="match status" value="1"/>
</dbReference>
<dbReference type="SMART" id="SM01134">
    <property type="entry name" value="DeoRC"/>
    <property type="match status" value="1"/>
</dbReference>
<dbReference type="GO" id="GO:0003677">
    <property type="term" value="F:DNA binding"/>
    <property type="evidence" value="ECO:0007669"/>
    <property type="project" value="UniProtKB-KW"/>
</dbReference>
<dbReference type="InterPro" id="IPR001034">
    <property type="entry name" value="DeoR_HTH"/>
</dbReference>
<name>A0A1M6VN40_9BACT</name>
<keyword evidence="1" id="KW-0805">Transcription regulation</keyword>
<dbReference type="PANTHER" id="PTHR30363">
    <property type="entry name" value="HTH-TYPE TRANSCRIPTIONAL REGULATOR SRLR-RELATED"/>
    <property type="match status" value="1"/>
</dbReference>
<reference evidence="5 6" key="1">
    <citation type="submission" date="2016-11" db="EMBL/GenBank/DDBJ databases">
        <authorList>
            <person name="Jaros S."/>
            <person name="Januszkiewicz K."/>
            <person name="Wedrychowicz H."/>
        </authorList>
    </citation>
    <scope>NUCLEOTIDE SEQUENCE [LARGE SCALE GENOMIC DNA]</scope>
    <source>
        <strain evidence="5 6">DSM 27406</strain>
    </source>
</reference>
<accession>A0A1M6VN40</accession>
<evidence type="ECO:0000256" key="3">
    <source>
        <dbReference type="ARBA" id="ARBA00023163"/>
    </source>
</evidence>
<dbReference type="InterPro" id="IPR018356">
    <property type="entry name" value="Tscrpt_reg_HTH_DeoR_CS"/>
</dbReference>
<organism evidence="5 6">
    <name type="scientific">Chitinophaga jiangningensis</name>
    <dbReference type="NCBI Taxonomy" id="1419482"/>
    <lineage>
        <taxon>Bacteria</taxon>
        <taxon>Pseudomonadati</taxon>
        <taxon>Bacteroidota</taxon>
        <taxon>Chitinophagia</taxon>
        <taxon>Chitinophagales</taxon>
        <taxon>Chitinophagaceae</taxon>
        <taxon>Chitinophaga</taxon>
    </lineage>
</organism>
<dbReference type="InterPro" id="IPR036388">
    <property type="entry name" value="WH-like_DNA-bd_sf"/>
</dbReference>
<dbReference type="PANTHER" id="PTHR30363:SF44">
    <property type="entry name" value="AGA OPERON TRANSCRIPTIONAL REPRESSOR-RELATED"/>
    <property type="match status" value="1"/>
</dbReference>
<dbReference type="GO" id="GO:0003700">
    <property type="term" value="F:DNA-binding transcription factor activity"/>
    <property type="evidence" value="ECO:0007669"/>
    <property type="project" value="InterPro"/>
</dbReference>
<feature type="domain" description="HTH deoR-type" evidence="4">
    <location>
        <begin position="6"/>
        <end position="61"/>
    </location>
</feature>
<dbReference type="SUPFAM" id="SSF100950">
    <property type="entry name" value="NagB/RpiA/CoA transferase-like"/>
    <property type="match status" value="1"/>
</dbReference>
<keyword evidence="3" id="KW-0804">Transcription</keyword>
<dbReference type="Pfam" id="PF00455">
    <property type="entry name" value="DeoRC"/>
    <property type="match status" value="1"/>
</dbReference>
<dbReference type="InterPro" id="IPR036390">
    <property type="entry name" value="WH_DNA-bd_sf"/>
</dbReference>
<dbReference type="SUPFAM" id="SSF46785">
    <property type="entry name" value="Winged helix' DNA-binding domain"/>
    <property type="match status" value="1"/>
</dbReference>
<dbReference type="Pfam" id="PF08220">
    <property type="entry name" value="HTH_DeoR"/>
    <property type="match status" value="1"/>
</dbReference>
<dbReference type="PROSITE" id="PS00894">
    <property type="entry name" value="HTH_DEOR_1"/>
    <property type="match status" value="1"/>
</dbReference>
<dbReference type="RefSeq" id="WP_317043085.1">
    <property type="nucleotide sequence ID" value="NZ_FRBL01000001.1"/>
</dbReference>
<evidence type="ECO:0000313" key="5">
    <source>
        <dbReference type="EMBL" id="SHK82784.1"/>
    </source>
</evidence>
<dbReference type="PRINTS" id="PR00037">
    <property type="entry name" value="HTHLACR"/>
</dbReference>
<keyword evidence="2" id="KW-0238">DNA-binding</keyword>
<evidence type="ECO:0000256" key="2">
    <source>
        <dbReference type="ARBA" id="ARBA00023125"/>
    </source>
</evidence>
<dbReference type="Proteomes" id="UP000184420">
    <property type="component" value="Unassembled WGS sequence"/>
</dbReference>
<evidence type="ECO:0000259" key="4">
    <source>
        <dbReference type="PROSITE" id="PS51000"/>
    </source>
</evidence>
<dbReference type="InterPro" id="IPR014036">
    <property type="entry name" value="DeoR-like_C"/>
</dbReference>
<proteinExistence type="predicted"/>
<dbReference type="SMART" id="SM00420">
    <property type="entry name" value="HTH_DEOR"/>
    <property type="match status" value="1"/>
</dbReference>
<evidence type="ECO:0000313" key="6">
    <source>
        <dbReference type="Proteomes" id="UP000184420"/>
    </source>
</evidence>
<dbReference type="InterPro" id="IPR037171">
    <property type="entry name" value="NagB/RpiA_transferase-like"/>
</dbReference>
<evidence type="ECO:0000256" key="1">
    <source>
        <dbReference type="ARBA" id="ARBA00023015"/>
    </source>
</evidence>
<keyword evidence="6" id="KW-1185">Reference proteome</keyword>
<dbReference type="EMBL" id="FRBL01000001">
    <property type="protein sequence ID" value="SHK82784.1"/>
    <property type="molecule type" value="Genomic_DNA"/>
</dbReference>
<dbReference type="STRING" id="1419482.SAMN05444266_101279"/>
<dbReference type="PROSITE" id="PS51000">
    <property type="entry name" value="HTH_DEOR_2"/>
    <property type="match status" value="1"/>
</dbReference>
<dbReference type="Gene3D" id="3.40.50.1360">
    <property type="match status" value="1"/>
</dbReference>
<sequence>MSMINIAERHKFILSKLHEKGYVNVLELCKELDVSGVTIRKDLKLLEDKSLLFRSHGGATVQNPYTIDKPVNEKENIRREEKTRIGQAGAMLIAPNDAIIIASGTSVLALAKNIQPKGQLMVITGALNVALELLRRPEIEVIQLGGQLRNSSTSVTGTYAEKILDDFSCSKLFLGVDGIDLEFGLTTTNIMEAHLNQKMMTTAQKTIVLADSSKFGRRGFGRICGLEDIDEVITDSAIADHLVKRMEDMGVKVTVV</sequence>
<protein>
    <submittedName>
        <fullName evidence="5">Transcriptional regulator, DeoR family</fullName>
    </submittedName>
</protein>
<dbReference type="AlphaFoldDB" id="A0A1M6VN40"/>
<gene>
    <name evidence="5" type="ORF">SAMN05444266_101279</name>
</gene>
<dbReference type="InterPro" id="IPR050313">
    <property type="entry name" value="Carb_Metab_HTH_regulators"/>
</dbReference>